<feature type="signal peptide" evidence="6">
    <location>
        <begin position="1"/>
        <end position="22"/>
    </location>
</feature>
<evidence type="ECO:0000256" key="5">
    <source>
        <dbReference type="SAM" id="MobiDB-lite"/>
    </source>
</evidence>
<dbReference type="SUPFAM" id="SSF53807">
    <property type="entry name" value="Helical backbone' metal receptor"/>
    <property type="match status" value="1"/>
</dbReference>
<comment type="caution">
    <text evidence="8">The sequence shown here is derived from an EMBL/GenBank/DDBJ whole genome shotgun (WGS) entry which is preliminary data.</text>
</comment>
<dbReference type="PANTHER" id="PTHR30532">
    <property type="entry name" value="IRON III DICITRATE-BINDING PERIPLASMIC PROTEIN"/>
    <property type="match status" value="1"/>
</dbReference>
<dbReference type="GO" id="GO:1901678">
    <property type="term" value="P:iron coordination entity transport"/>
    <property type="evidence" value="ECO:0007669"/>
    <property type="project" value="UniProtKB-ARBA"/>
</dbReference>
<evidence type="ECO:0000256" key="6">
    <source>
        <dbReference type="SAM" id="SignalP"/>
    </source>
</evidence>
<feature type="region of interest" description="Disordered" evidence="5">
    <location>
        <begin position="23"/>
        <end position="50"/>
    </location>
</feature>
<evidence type="ECO:0000256" key="1">
    <source>
        <dbReference type="ARBA" id="ARBA00004196"/>
    </source>
</evidence>
<sequence length="343" mass="36213">MRRMIPALSAVLIGGLALTACQAPNSTSSSSDSPSSSAAMTPAESSAMENTGEITVTDSRGNQVTVPADHDSVIVTDNRLFEPLSDWGVTLSAAPKAIMAKDNPYVADDSIVDLGNHREPNLELAVAADPDIILNGQRFADQYDQFKQLTPNAALIDSDIDTKKPLGEELKRQITLAGQVFGKKAEADKLIADYDKAVERVKAAYKSDQKVMAVITSGGKVNYAAPGSGRTLGPVFAELGLTPSLETEGSSDHQGDEISVEAIAASNPEWILVMDRDAAVGGPDGAEAIPAATVLADSAALQNVPAVQKQQIIYMPNDTYLNEGIQTYTEFFNALADAMEKSA</sequence>
<evidence type="ECO:0000313" key="9">
    <source>
        <dbReference type="Proteomes" id="UP000280819"/>
    </source>
</evidence>
<keyword evidence="3" id="KW-0813">Transport</keyword>
<proteinExistence type="inferred from homology"/>
<evidence type="ECO:0000256" key="4">
    <source>
        <dbReference type="ARBA" id="ARBA00022729"/>
    </source>
</evidence>
<dbReference type="Proteomes" id="UP000280819">
    <property type="component" value="Unassembled WGS sequence"/>
</dbReference>
<feature type="domain" description="Fe/B12 periplasmic-binding" evidence="7">
    <location>
        <begin position="72"/>
        <end position="343"/>
    </location>
</feature>
<dbReference type="PANTHER" id="PTHR30532:SF28">
    <property type="entry name" value="PETROBACTIN-BINDING PROTEIN YCLQ"/>
    <property type="match status" value="1"/>
</dbReference>
<dbReference type="RefSeq" id="WP_124842350.1">
    <property type="nucleotide sequence ID" value="NZ_JAUNKP010000001.1"/>
</dbReference>
<dbReference type="PROSITE" id="PS50983">
    <property type="entry name" value="FE_B12_PBP"/>
    <property type="match status" value="1"/>
</dbReference>
<dbReference type="PROSITE" id="PS51257">
    <property type="entry name" value="PROKAR_LIPOPROTEIN"/>
    <property type="match status" value="1"/>
</dbReference>
<comment type="similarity">
    <text evidence="2">Belongs to the bacterial solute-binding protein 8 family.</text>
</comment>
<name>A0A3P1TD21_9ACTN</name>
<dbReference type="AlphaFoldDB" id="A0A3P1TD21"/>
<evidence type="ECO:0000256" key="2">
    <source>
        <dbReference type="ARBA" id="ARBA00008814"/>
    </source>
</evidence>
<reference evidence="8 9" key="1">
    <citation type="submission" date="2018-11" db="EMBL/GenBank/DDBJ databases">
        <title>Genomes From Bacteria Associated with the Canine Oral Cavity: a Test Case for Automated Genome-Based Taxonomic Assignment.</title>
        <authorList>
            <person name="Coil D.A."/>
            <person name="Jospin G."/>
            <person name="Darling A.E."/>
            <person name="Wallis C."/>
            <person name="Davis I.J."/>
            <person name="Harris S."/>
            <person name="Eisen J.A."/>
            <person name="Holcombe L.J."/>
            <person name="O'Flynn C."/>
        </authorList>
    </citation>
    <scope>NUCLEOTIDE SEQUENCE [LARGE SCALE GENOMIC DNA]</scope>
    <source>
        <strain evidence="8 9">OH887_COT-365</strain>
    </source>
</reference>
<evidence type="ECO:0000256" key="3">
    <source>
        <dbReference type="ARBA" id="ARBA00022448"/>
    </source>
</evidence>
<evidence type="ECO:0000259" key="7">
    <source>
        <dbReference type="PROSITE" id="PS50983"/>
    </source>
</evidence>
<dbReference type="InterPro" id="IPR051313">
    <property type="entry name" value="Bact_iron-sidero_bind"/>
</dbReference>
<dbReference type="Pfam" id="PF01497">
    <property type="entry name" value="Peripla_BP_2"/>
    <property type="match status" value="1"/>
</dbReference>
<keyword evidence="4 6" id="KW-0732">Signal</keyword>
<comment type="subcellular location">
    <subcellularLocation>
        <location evidence="1">Cell envelope</location>
    </subcellularLocation>
</comment>
<feature type="compositionally biased region" description="Low complexity" evidence="5">
    <location>
        <begin position="26"/>
        <end position="49"/>
    </location>
</feature>
<dbReference type="EMBL" id="RQZG01000001">
    <property type="protein sequence ID" value="RRD07284.1"/>
    <property type="molecule type" value="Genomic_DNA"/>
</dbReference>
<organism evidence="8 9">
    <name type="scientific">Arachnia propionica</name>
    <dbReference type="NCBI Taxonomy" id="1750"/>
    <lineage>
        <taxon>Bacteria</taxon>
        <taxon>Bacillati</taxon>
        <taxon>Actinomycetota</taxon>
        <taxon>Actinomycetes</taxon>
        <taxon>Propionibacteriales</taxon>
        <taxon>Propionibacteriaceae</taxon>
        <taxon>Arachnia</taxon>
    </lineage>
</organism>
<gene>
    <name evidence="8" type="ORF">EII34_02020</name>
</gene>
<dbReference type="Gene3D" id="3.40.50.1980">
    <property type="entry name" value="Nitrogenase molybdenum iron protein domain"/>
    <property type="match status" value="2"/>
</dbReference>
<accession>A0A3P1TD21</accession>
<protein>
    <submittedName>
        <fullName evidence="8">Iron ABC transporter substrate-binding protein</fullName>
    </submittedName>
</protein>
<evidence type="ECO:0000313" key="8">
    <source>
        <dbReference type="EMBL" id="RRD07284.1"/>
    </source>
</evidence>
<dbReference type="GO" id="GO:0030288">
    <property type="term" value="C:outer membrane-bounded periplasmic space"/>
    <property type="evidence" value="ECO:0007669"/>
    <property type="project" value="TreeGrafter"/>
</dbReference>
<feature type="chain" id="PRO_5038794988" evidence="6">
    <location>
        <begin position="23"/>
        <end position="343"/>
    </location>
</feature>
<dbReference type="InterPro" id="IPR002491">
    <property type="entry name" value="ABC_transptr_periplasmic_BD"/>
</dbReference>
<dbReference type="OrthoDB" id="63946at2"/>